<dbReference type="PANTHER" id="PTHR22916">
    <property type="entry name" value="GLYCOSYLTRANSFERASE"/>
    <property type="match status" value="1"/>
</dbReference>
<dbReference type="EMBL" id="JPFU01000013">
    <property type="protein sequence ID" value="KEQ35198.1"/>
    <property type="molecule type" value="Genomic_DNA"/>
</dbReference>
<evidence type="ECO:0000313" key="3">
    <source>
        <dbReference type="Proteomes" id="UP000028090"/>
    </source>
</evidence>
<reference evidence="2 3" key="1">
    <citation type="submission" date="2014-05" db="EMBL/GenBank/DDBJ databases">
        <authorList>
            <person name="Daugherty S.C."/>
            <person name="Tallon L.J."/>
            <person name="Sadzewicz L."/>
            <person name="Kilian M."/>
            <person name="Tettelin H."/>
        </authorList>
    </citation>
    <scope>NUCLEOTIDE SEQUENCE [LARGE SCALE GENOMIC DNA]</scope>
    <source>
        <strain evidence="2 3">SK629</strain>
    </source>
</reference>
<name>A0A081PWX5_STRMT</name>
<sequence length="341" mass="39680">MENKLLTIAMPSYNAEQYLPDTIPTILSAKNAHLIDLLIVNDGSSDNTEEIAKKFKRNYPNIVRVLNKPNGGHGSAVNAGIKNAYGTYFKVVDADDWVDTDNLDDLIEYLKETDVDEILSPYYRVYVNQTGDVVSVENYNEFSMIQTDKVYQVDTFYEKMGRTVGMHTMTLKTSLLKKNQVELSENMYYVDMEYITYVLPYIETVSIFDKPIYKYRLGTSTQSVSIESYIKNRSMHKQVIFNLIDFYSKTKLEFGRSEAVNNLILNLINKQWSIYFNLNSASEAKKELIEFEKSIAIKNKSFLKKSTNLKMNIVRKSRYHLFNIAKYYSNWRVKFCIRSKK</sequence>
<dbReference type="AlphaFoldDB" id="A0A081PWX5"/>
<dbReference type="RefSeq" id="WP_050492371.1">
    <property type="nucleotide sequence ID" value="NZ_JPFU01000013.1"/>
</dbReference>
<keyword evidence="2" id="KW-0808">Transferase</keyword>
<accession>A0A081PWX5</accession>
<dbReference type="CDD" id="cd00761">
    <property type="entry name" value="Glyco_tranf_GTA_type"/>
    <property type="match status" value="1"/>
</dbReference>
<feature type="domain" description="Glycosyltransferase 2-like" evidence="1">
    <location>
        <begin position="7"/>
        <end position="135"/>
    </location>
</feature>
<dbReference type="PATRIC" id="fig|28037.95.peg.1756"/>
<organism evidence="2 3">
    <name type="scientific">Streptococcus mitis</name>
    <dbReference type="NCBI Taxonomy" id="28037"/>
    <lineage>
        <taxon>Bacteria</taxon>
        <taxon>Bacillati</taxon>
        <taxon>Bacillota</taxon>
        <taxon>Bacilli</taxon>
        <taxon>Lactobacillales</taxon>
        <taxon>Streptococcaceae</taxon>
        <taxon>Streptococcus</taxon>
        <taxon>Streptococcus mitis group</taxon>
    </lineage>
</organism>
<dbReference type="GO" id="GO:0016758">
    <property type="term" value="F:hexosyltransferase activity"/>
    <property type="evidence" value="ECO:0007669"/>
    <property type="project" value="UniProtKB-ARBA"/>
</dbReference>
<dbReference type="InterPro" id="IPR001173">
    <property type="entry name" value="Glyco_trans_2-like"/>
</dbReference>
<dbReference type="Proteomes" id="UP000028090">
    <property type="component" value="Unassembled WGS sequence"/>
</dbReference>
<dbReference type="InterPro" id="IPR029044">
    <property type="entry name" value="Nucleotide-diphossugar_trans"/>
</dbReference>
<dbReference type="PANTHER" id="PTHR22916:SF3">
    <property type="entry name" value="UDP-GLCNAC:BETAGAL BETA-1,3-N-ACETYLGLUCOSAMINYLTRANSFERASE-LIKE PROTEIN 1"/>
    <property type="match status" value="1"/>
</dbReference>
<evidence type="ECO:0000259" key="1">
    <source>
        <dbReference type="Pfam" id="PF00535"/>
    </source>
</evidence>
<dbReference type="OrthoDB" id="396512at2"/>
<dbReference type="Pfam" id="PF00535">
    <property type="entry name" value="Glycos_transf_2"/>
    <property type="match status" value="1"/>
</dbReference>
<evidence type="ECO:0000313" key="2">
    <source>
        <dbReference type="EMBL" id="KEQ35198.1"/>
    </source>
</evidence>
<proteinExistence type="predicted"/>
<gene>
    <name evidence="2" type="ORF">SK629_1828</name>
</gene>
<dbReference type="Gene3D" id="3.90.550.10">
    <property type="entry name" value="Spore Coat Polysaccharide Biosynthesis Protein SpsA, Chain A"/>
    <property type="match status" value="1"/>
</dbReference>
<protein>
    <submittedName>
        <fullName evidence="2">Glycosyl transferase 2 family protein</fullName>
    </submittedName>
</protein>
<dbReference type="SUPFAM" id="SSF53448">
    <property type="entry name" value="Nucleotide-diphospho-sugar transferases"/>
    <property type="match status" value="1"/>
</dbReference>
<comment type="caution">
    <text evidence="2">The sequence shown here is derived from an EMBL/GenBank/DDBJ whole genome shotgun (WGS) entry which is preliminary data.</text>
</comment>